<protein>
    <submittedName>
        <fullName evidence="1">Uncharacterized protein</fullName>
    </submittedName>
</protein>
<name>A0A6L7IPP3_9ACTN</name>
<gene>
    <name evidence="1" type="ORF">GS424_008900</name>
</gene>
<evidence type="ECO:0000313" key="2">
    <source>
        <dbReference type="Proteomes" id="UP000478463"/>
    </source>
</evidence>
<dbReference type="Proteomes" id="UP000478463">
    <property type="component" value="Chromosome"/>
</dbReference>
<dbReference type="AlphaFoldDB" id="A0A6L7IPP3"/>
<organism evidence="1 2">
    <name type="scientific">Eggerthella guodeyinii</name>
    <dbReference type="NCBI Taxonomy" id="2690837"/>
    <lineage>
        <taxon>Bacteria</taxon>
        <taxon>Bacillati</taxon>
        <taxon>Actinomycetota</taxon>
        <taxon>Coriobacteriia</taxon>
        <taxon>Eggerthellales</taxon>
        <taxon>Eggerthellaceae</taxon>
        <taxon>Eggerthella</taxon>
    </lineage>
</organism>
<dbReference type="RefSeq" id="WP_160941494.1">
    <property type="nucleotide sequence ID" value="NZ_CP063310.1"/>
</dbReference>
<reference evidence="1 2" key="1">
    <citation type="submission" date="2020-10" db="EMBL/GenBank/DDBJ databases">
        <title>Eggerthella sp. nov., isolated from human feces.</title>
        <authorList>
            <person name="Yajun G."/>
        </authorList>
    </citation>
    <scope>NUCLEOTIDE SEQUENCE [LARGE SCALE GENOMIC DNA]</scope>
    <source>
        <strain evidence="1 2">HF-1101</strain>
    </source>
</reference>
<dbReference type="KEGG" id="egd:GS424_008900"/>
<proteinExistence type="predicted"/>
<sequence length="389" mass="45830">MQHVISCSPEESENLNAYILLAEHSLSECKTDVQAYYSESLAHSDFLTHIAQFAEEMLYRGRYINGIRLYCQLYRLLNYYRVVNFSNHEMSHRLYLAAKSIRYIDNEILAEEYQRSFVRLCEEQWLQKDIFLVDDFSTLRLSDMVSLYLVPDTLLSNYYVALSENTFLDEHAKSRLFFELYDDIRMCIKFGVITKGSNDDFCSKEWWTSFDHHHRRYRNECFCMISIALMILEMMNSGDRERFSLFSTMDFHTRSTSILRALCALSLVHHIANSCSGSYMLDLTIPESDSFEFLHDLKILSITDSKEDLLLVYKTISRCFCREEDGSKEHRATSFHPRLHFEKNILDSFFLCLFRRLGDVDFFLENIELSLSENESIKSIVDKAIEYDG</sequence>
<accession>A0A6L7IPP3</accession>
<evidence type="ECO:0000313" key="1">
    <source>
        <dbReference type="EMBL" id="QOS66690.1"/>
    </source>
</evidence>
<dbReference type="EMBL" id="CP063310">
    <property type="protein sequence ID" value="QOS66690.1"/>
    <property type="molecule type" value="Genomic_DNA"/>
</dbReference>